<feature type="domain" description="Flavin reductase like" evidence="2">
    <location>
        <begin position="12"/>
        <end position="155"/>
    </location>
</feature>
<dbReference type="PANTHER" id="PTHR30466:SF1">
    <property type="entry name" value="FMN REDUCTASE (NADH) RUTF"/>
    <property type="match status" value="1"/>
</dbReference>
<evidence type="ECO:0000259" key="2">
    <source>
        <dbReference type="SMART" id="SM00903"/>
    </source>
</evidence>
<dbReference type="GO" id="GO:0006208">
    <property type="term" value="P:pyrimidine nucleobase catabolic process"/>
    <property type="evidence" value="ECO:0007669"/>
    <property type="project" value="TreeGrafter"/>
</dbReference>
<dbReference type="Proteomes" id="UP001138661">
    <property type="component" value="Unassembled WGS sequence"/>
</dbReference>
<dbReference type="RefSeq" id="WP_219506048.1">
    <property type="nucleotide sequence ID" value="NZ_JAHXDN010000006.1"/>
</dbReference>
<evidence type="ECO:0000313" key="4">
    <source>
        <dbReference type="Proteomes" id="UP001138661"/>
    </source>
</evidence>
<organism evidence="3 4">
    <name type="scientific">Roseobacter insulae</name>
    <dbReference type="NCBI Taxonomy" id="2859783"/>
    <lineage>
        <taxon>Bacteria</taxon>
        <taxon>Pseudomonadati</taxon>
        <taxon>Pseudomonadota</taxon>
        <taxon>Alphaproteobacteria</taxon>
        <taxon>Rhodobacterales</taxon>
        <taxon>Roseobacteraceae</taxon>
        <taxon>Roseobacter</taxon>
    </lineage>
</organism>
<dbReference type="GO" id="GO:0010181">
    <property type="term" value="F:FMN binding"/>
    <property type="evidence" value="ECO:0007669"/>
    <property type="project" value="InterPro"/>
</dbReference>
<dbReference type="EMBL" id="JAHXDN010000006">
    <property type="protein sequence ID" value="MBW4709962.1"/>
    <property type="molecule type" value="Genomic_DNA"/>
</dbReference>
<dbReference type="PANTHER" id="PTHR30466">
    <property type="entry name" value="FLAVIN REDUCTASE"/>
    <property type="match status" value="1"/>
</dbReference>
<dbReference type="InterPro" id="IPR002563">
    <property type="entry name" value="Flavin_Rdtase-like_dom"/>
</dbReference>
<gene>
    <name evidence="3" type="ORF">KX928_19435</name>
</gene>
<dbReference type="SMART" id="SM00903">
    <property type="entry name" value="Flavin_Reduct"/>
    <property type="match status" value="1"/>
</dbReference>
<sequence length="299" mass="32271">MPADPNALRHAFGRFMTGVAVVTTRTDEGNLVGFTANSFTSVSLNPPLLLVCPGNHLSSFAAFSDARRFGVSILSEGQEDISNTFASGKADRFGLCDWEAPAQGIPLITGRAAGFVCERFQVIPAGDHLVLIGRVIYFDSSDHAGLGYGPDGYFTLENERKAEALPVPHTRASVLLEDGDHLYLTEDADLFTICVPTDESPLQALTNGLKAAGIAAELSVVYAAYDEGANGRRIVFRGHSRNGHPALHATPIDGIAQATIPDQALKSLLRRFENEHRRQSFGFYIGNEHSGDVFPVTER</sequence>
<name>A0A9X1K4Q8_9RHOB</name>
<dbReference type="GO" id="GO:0042602">
    <property type="term" value="F:riboflavin reductase (NADPH) activity"/>
    <property type="evidence" value="ECO:0007669"/>
    <property type="project" value="TreeGrafter"/>
</dbReference>
<evidence type="ECO:0000313" key="3">
    <source>
        <dbReference type="EMBL" id="MBW4709962.1"/>
    </source>
</evidence>
<dbReference type="InterPro" id="IPR050268">
    <property type="entry name" value="NADH-dep_flavin_reductase"/>
</dbReference>
<dbReference type="AlphaFoldDB" id="A0A9X1K4Q8"/>
<evidence type="ECO:0000256" key="1">
    <source>
        <dbReference type="ARBA" id="ARBA00023002"/>
    </source>
</evidence>
<proteinExistence type="predicted"/>
<protein>
    <submittedName>
        <fullName evidence="3">Flavin reductase family protein</fullName>
    </submittedName>
</protein>
<comment type="caution">
    <text evidence="3">The sequence shown here is derived from an EMBL/GenBank/DDBJ whole genome shotgun (WGS) entry which is preliminary data.</text>
</comment>
<dbReference type="Pfam" id="PF01613">
    <property type="entry name" value="Flavin_Reduct"/>
    <property type="match status" value="1"/>
</dbReference>
<keyword evidence="1" id="KW-0560">Oxidoreductase</keyword>
<accession>A0A9X1K4Q8</accession>
<keyword evidence="4" id="KW-1185">Reference proteome</keyword>
<reference evidence="3" key="1">
    <citation type="submission" date="2021-07" db="EMBL/GenBank/DDBJ databases">
        <title>Roseobacter insulae sp. nov., isolated from a tidal flat.</title>
        <authorList>
            <person name="Park S."/>
            <person name="Yoon J.-H."/>
        </authorList>
    </citation>
    <scope>NUCLEOTIDE SEQUENCE</scope>
    <source>
        <strain evidence="3">YSTF-M11</strain>
    </source>
</reference>